<evidence type="ECO:0000259" key="3">
    <source>
        <dbReference type="SMART" id="SM00062"/>
    </source>
</evidence>
<name>A0ABT6DFZ9_9BACT</name>
<evidence type="ECO:0000256" key="2">
    <source>
        <dbReference type="SAM" id="SignalP"/>
    </source>
</evidence>
<dbReference type="SMART" id="SM00062">
    <property type="entry name" value="PBPb"/>
    <property type="match status" value="1"/>
</dbReference>
<proteinExistence type="predicted"/>
<dbReference type="EMBL" id="JANRMI010000001">
    <property type="protein sequence ID" value="MDG0815774.1"/>
    <property type="molecule type" value="Genomic_DNA"/>
</dbReference>
<sequence length="254" mass="29297">MSWKHFITSVLPILFFLTSSSALAQQKRIKIALSEDYYPWSYGQLNKVQGMSVDILKEILEKQMNYQVQYVGLPWSRAQEDAFRGKYDALCSIASEKRLKFMNASKHPVFRGMVRVYIRNTPSELAKVKGIQDLKSLTQAPLIFNIYVGAGWAADHLPASKIEYSSSIESSIRKLVGGHGDVVVDNSLVVRYYLKKMNLEDKIKEIPIFIDNLDFYFLVNKNSKFNEDFEKFNKLFLAFSKTKAYRDILSKYPN</sequence>
<feature type="domain" description="Solute-binding protein family 3/N-terminal" evidence="3">
    <location>
        <begin position="28"/>
        <end position="254"/>
    </location>
</feature>
<dbReference type="PANTHER" id="PTHR35936:SF25">
    <property type="entry name" value="ABC TRANSPORTER SUBSTRATE-BINDING PROTEIN"/>
    <property type="match status" value="1"/>
</dbReference>
<feature type="signal peptide" evidence="2">
    <location>
        <begin position="1"/>
        <end position="24"/>
    </location>
</feature>
<keyword evidence="5" id="KW-1185">Reference proteome</keyword>
<accession>A0ABT6DFZ9</accession>
<dbReference type="InterPro" id="IPR001638">
    <property type="entry name" value="Solute-binding_3/MltF_N"/>
</dbReference>
<evidence type="ECO:0000313" key="5">
    <source>
        <dbReference type="Proteomes" id="UP001152321"/>
    </source>
</evidence>
<protein>
    <submittedName>
        <fullName evidence="4">Transporter substrate-binding domain-containing protein</fullName>
    </submittedName>
</protein>
<keyword evidence="1 2" id="KW-0732">Signal</keyword>
<organism evidence="4 5">
    <name type="scientific">Bdellovibrio svalbardensis</name>
    <dbReference type="NCBI Taxonomy" id="2972972"/>
    <lineage>
        <taxon>Bacteria</taxon>
        <taxon>Pseudomonadati</taxon>
        <taxon>Bdellovibrionota</taxon>
        <taxon>Bdellovibrionia</taxon>
        <taxon>Bdellovibrionales</taxon>
        <taxon>Pseudobdellovibrionaceae</taxon>
        <taxon>Bdellovibrio</taxon>
    </lineage>
</organism>
<dbReference type="PANTHER" id="PTHR35936">
    <property type="entry name" value="MEMBRANE-BOUND LYTIC MUREIN TRANSGLYCOSYLASE F"/>
    <property type="match status" value="1"/>
</dbReference>
<dbReference type="Gene3D" id="3.40.190.10">
    <property type="entry name" value="Periplasmic binding protein-like II"/>
    <property type="match status" value="2"/>
</dbReference>
<dbReference type="SUPFAM" id="SSF53850">
    <property type="entry name" value="Periplasmic binding protein-like II"/>
    <property type="match status" value="1"/>
</dbReference>
<comment type="caution">
    <text evidence="4">The sequence shown here is derived from an EMBL/GenBank/DDBJ whole genome shotgun (WGS) entry which is preliminary data.</text>
</comment>
<feature type="chain" id="PRO_5045682982" evidence="2">
    <location>
        <begin position="25"/>
        <end position="254"/>
    </location>
</feature>
<reference evidence="4" key="1">
    <citation type="submission" date="2022-08" db="EMBL/GenBank/DDBJ databases">
        <title>Novel Bdellovibrio Species Isolated from Svalbard: Designation Bdellovibrio svalbardensis.</title>
        <authorList>
            <person name="Mitchell R.J."/>
            <person name="Choi S.Y."/>
        </authorList>
    </citation>
    <scope>NUCLEOTIDE SEQUENCE</scope>
    <source>
        <strain evidence="4">PAP01</strain>
    </source>
</reference>
<dbReference type="RefSeq" id="WP_277577244.1">
    <property type="nucleotide sequence ID" value="NZ_JANRMI010000001.1"/>
</dbReference>
<gene>
    <name evidence="4" type="ORF">NWE73_05340</name>
</gene>
<dbReference type="Proteomes" id="UP001152321">
    <property type="component" value="Unassembled WGS sequence"/>
</dbReference>
<evidence type="ECO:0000256" key="1">
    <source>
        <dbReference type="ARBA" id="ARBA00022729"/>
    </source>
</evidence>
<dbReference type="Pfam" id="PF00497">
    <property type="entry name" value="SBP_bac_3"/>
    <property type="match status" value="1"/>
</dbReference>
<evidence type="ECO:0000313" key="4">
    <source>
        <dbReference type="EMBL" id="MDG0815774.1"/>
    </source>
</evidence>